<dbReference type="Pfam" id="PF00278">
    <property type="entry name" value="Orn_DAP_Arg_deC"/>
    <property type="match status" value="1"/>
</dbReference>
<comment type="similarity">
    <text evidence="5">Belongs to the Orn/Lys/Arg decarboxylase class-II family. LysA subfamily.</text>
</comment>
<dbReference type="GO" id="GO:0008836">
    <property type="term" value="F:diaminopimelate decarboxylase activity"/>
    <property type="evidence" value="ECO:0007669"/>
    <property type="project" value="UniProtKB-UniRule"/>
</dbReference>
<dbReference type="PRINTS" id="PR01179">
    <property type="entry name" value="ODADCRBXLASE"/>
</dbReference>
<dbReference type="InterPro" id="IPR029066">
    <property type="entry name" value="PLP-binding_barrel"/>
</dbReference>
<feature type="binding site" evidence="5">
    <location>
        <begin position="275"/>
        <end position="278"/>
    </location>
    <ligand>
        <name>pyridoxal 5'-phosphate</name>
        <dbReference type="ChEBI" id="CHEBI:597326"/>
    </ligand>
</feature>
<evidence type="ECO:0000256" key="2">
    <source>
        <dbReference type="ARBA" id="ARBA00022793"/>
    </source>
</evidence>
<evidence type="ECO:0000256" key="3">
    <source>
        <dbReference type="ARBA" id="ARBA00022898"/>
    </source>
</evidence>
<dbReference type="FunFam" id="3.20.20.10:FF:000003">
    <property type="entry name" value="Diaminopimelate decarboxylase"/>
    <property type="match status" value="1"/>
</dbReference>
<dbReference type="PANTHER" id="PTHR43727">
    <property type="entry name" value="DIAMINOPIMELATE DECARBOXYLASE"/>
    <property type="match status" value="1"/>
</dbReference>
<dbReference type="PANTHER" id="PTHR43727:SF2">
    <property type="entry name" value="GROUP IV DECARBOXYLASE"/>
    <property type="match status" value="1"/>
</dbReference>
<evidence type="ECO:0000259" key="10">
    <source>
        <dbReference type="Pfam" id="PF02784"/>
    </source>
</evidence>
<accession>A0A094YZB5</accession>
<dbReference type="UniPathway" id="UPA00034">
    <property type="reaction ID" value="UER00027"/>
</dbReference>
<protein>
    <recommendedName>
        <fullName evidence="5 6">Diaminopimelate decarboxylase</fullName>
        <shortName evidence="5">DAP decarboxylase</shortName>
        <shortName evidence="5">DAPDC</shortName>
        <ecNumber evidence="5 6">4.1.1.20</ecNumber>
    </recommendedName>
</protein>
<evidence type="ECO:0000256" key="7">
    <source>
        <dbReference type="PIRSR" id="PIRSR600183-50"/>
    </source>
</evidence>
<dbReference type="NCBIfam" id="TIGR01048">
    <property type="entry name" value="lysA"/>
    <property type="match status" value="1"/>
</dbReference>
<comment type="subunit">
    <text evidence="5">Homodimer.</text>
</comment>
<dbReference type="InterPro" id="IPR022653">
    <property type="entry name" value="De-COase2_pyr-phos_BS"/>
</dbReference>
<feature type="binding site" evidence="5">
    <location>
        <position position="239"/>
    </location>
    <ligand>
        <name>pyridoxal 5'-phosphate</name>
        <dbReference type="ChEBI" id="CHEBI:597326"/>
    </ligand>
</feature>
<dbReference type="GO" id="GO:0030170">
    <property type="term" value="F:pyridoxal phosphate binding"/>
    <property type="evidence" value="ECO:0007669"/>
    <property type="project" value="UniProtKB-UniRule"/>
</dbReference>
<feature type="modified residue" description="N6-(pyridoxal phosphate)lysine" evidence="5 7">
    <location>
        <position position="60"/>
    </location>
</feature>
<comment type="caution">
    <text evidence="11">The sequence shown here is derived from an EMBL/GenBank/DDBJ whole genome shotgun (WGS) entry which is preliminary data.</text>
</comment>
<dbReference type="HAMAP" id="MF_02120">
    <property type="entry name" value="LysA"/>
    <property type="match status" value="1"/>
</dbReference>
<dbReference type="PATRIC" id="fig|556287.8.peg.734"/>
<gene>
    <name evidence="5" type="primary">lysA</name>
    <name evidence="11" type="ORF">DJ66_0743</name>
</gene>
<dbReference type="InterPro" id="IPR000183">
    <property type="entry name" value="Orn/DAP/Arg_de-COase"/>
</dbReference>
<dbReference type="PRINTS" id="PR01181">
    <property type="entry name" value="DAPDCRBXLASE"/>
</dbReference>
<evidence type="ECO:0000256" key="5">
    <source>
        <dbReference type="HAMAP-Rule" id="MF_02120"/>
    </source>
</evidence>
<dbReference type="InterPro" id="IPR022643">
    <property type="entry name" value="De-COase2_C"/>
</dbReference>
<comment type="pathway">
    <text evidence="5 8">Amino-acid biosynthesis; L-lysine biosynthesis via DAP pathway; L-lysine from DL-2,6-diaminopimelate: step 1/1.</text>
</comment>
<evidence type="ECO:0000256" key="8">
    <source>
        <dbReference type="RuleBase" id="RU003738"/>
    </source>
</evidence>
<feature type="domain" description="Orn/DAP/Arg decarboxylase 2 C-terminal" evidence="9">
    <location>
        <begin position="30"/>
        <end position="373"/>
    </location>
</feature>
<evidence type="ECO:0000256" key="1">
    <source>
        <dbReference type="ARBA" id="ARBA00001933"/>
    </source>
</evidence>
<feature type="binding site" evidence="5">
    <location>
        <position position="278"/>
    </location>
    <ligand>
        <name>substrate</name>
    </ligand>
</feature>
<sequence>MNAFKYYRGSLHAEDVSLEKISQTVQTPFYCYSTAAIEQNYLTFSRALYGMNTMICYAVKANSNQAVIQTLARLGSGLDIVSEGELHRALSAQVPAEKIVFSGVGKIISEMDLALQAGIYCFNIESESELITLNQRAISLGKIAPISFRVNPDVNANTHKKISTGKKEDKFGIPIHQIHSLYDYAKDLPGIKISGIDMHIGSQINQIESFCQAFKLLREITLKLRSDGHNIQHIDVGGGLGVTYCHSNPPPPSPSDYASLIHKYFGDLQCKIILEPGRFLVADAGILVSKVISVKKSTDKIFIILDVAMNDFMRPTLYDAYHEIKYISSPEEGRLHVQADIVGPICETGDFIALNRTIPLPKAGDILYIEKAGAYGAVQSGTYNSRLLIPEVMVKDSQFHIIRPRMSFQKLIEMDSIPEWLK</sequence>
<feature type="binding site" evidence="5">
    <location>
        <position position="314"/>
    </location>
    <ligand>
        <name>substrate</name>
    </ligand>
</feature>
<keyword evidence="4 5" id="KW-0456">Lyase</keyword>
<dbReference type="InterPro" id="IPR002986">
    <property type="entry name" value="DAP_deCOOHase_LysA"/>
</dbReference>
<feature type="binding site" evidence="5">
    <location>
        <position position="375"/>
    </location>
    <ligand>
        <name>substrate</name>
    </ligand>
</feature>
<comment type="function">
    <text evidence="5">Specifically catalyzes the decarboxylation of meso-diaminopimelate (meso-DAP) to L-lysine.</text>
</comment>
<dbReference type="CDD" id="cd06828">
    <property type="entry name" value="PLPDE_III_DapDC"/>
    <property type="match status" value="1"/>
</dbReference>
<dbReference type="InterPro" id="IPR009006">
    <property type="entry name" value="Ala_racemase/Decarboxylase_C"/>
</dbReference>
<comment type="catalytic activity">
    <reaction evidence="5 8">
        <text>meso-2,6-diaminopimelate + H(+) = L-lysine + CO2</text>
        <dbReference type="Rhea" id="RHEA:15101"/>
        <dbReference type="ChEBI" id="CHEBI:15378"/>
        <dbReference type="ChEBI" id="CHEBI:16526"/>
        <dbReference type="ChEBI" id="CHEBI:32551"/>
        <dbReference type="ChEBI" id="CHEBI:57791"/>
        <dbReference type="EC" id="4.1.1.20"/>
    </reaction>
</comment>
<evidence type="ECO:0000256" key="4">
    <source>
        <dbReference type="ARBA" id="ARBA00023239"/>
    </source>
</evidence>
<dbReference type="EC" id="4.1.1.20" evidence="5 6"/>
<keyword evidence="5" id="KW-0028">Amino-acid biosynthesis</keyword>
<keyword evidence="2 5" id="KW-0210">Decarboxylase</keyword>
<dbReference type="Gene3D" id="2.40.37.10">
    <property type="entry name" value="Lyase, Ornithine Decarboxylase, Chain A, domain 1"/>
    <property type="match status" value="1"/>
</dbReference>
<name>A0A094YZB5_9HYPH</name>
<feature type="domain" description="Orn/DAP/Arg decarboxylase 2 N-terminal" evidence="10">
    <location>
        <begin position="36"/>
        <end position="282"/>
    </location>
</feature>
<dbReference type="AlphaFoldDB" id="A0A094YZB5"/>
<keyword evidence="5 8" id="KW-0457">Lysine biosynthesis</keyword>
<feature type="active site" description="Proton donor" evidence="7">
    <location>
        <position position="346"/>
    </location>
</feature>
<dbReference type="InterPro" id="IPR022644">
    <property type="entry name" value="De-COase2_N"/>
</dbReference>
<keyword evidence="3 5" id="KW-0663">Pyridoxal phosphate</keyword>
<organism evidence="11 12">
    <name type="scientific">Candidatus Liberibacter solanacearum</name>
    <dbReference type="NCBI Taxonomy" id="556287"/>
    <lineage>
        <taxon>Bacteria</taxon>
        <taxon>Pseudomonadati</taxon>
        <taxon>Pseudomonadota</taxon>
        <taxon>Alphaproteobacteria</taxon>
        <taxon>Hyphomicrobiales</taxon>
        <taxon>Rhizobiaceae</taxon>
        <taxon>Liberibacter</taxon>
    </lineage>
</organism>
<evidence type="ECO:0000313" key="12">
    <source>
        <dbReference type="Proteomes" id="UP000033731"/>
    </source>
</evidence>
<evidence type="ECO:0000313" key="11">
    <source>
        <dbReference type="EMBL" id="KJZ82010.1"/>
    </source>
</evidence>
<dbReference type="PROSITE" id="PS00878">
    <property type="entry name" value="ODR_DC_2_1"/>
    <property type="match status" value="1"/>
</dbReference>
<dbReference type="Pfam" id="PF02784">
    <property type="entry name" value="Orn_Arg_deC_N"/>
    <property type="match status" value="1"/>
</dbReference>
<dbReference type="Gene3D" id="3.20.20.10">
    <property type="entry name" value="Alanine racemase"/>
    <property type="match status" value="1"/>
</dbReference>
<dbReference type="EMBL" id="JMTK01000002">
    <property type="protein sequence ID" value="KJZ82010.1"/>
    <property type="molecule type" value="Genomic_DNA"/>
</dbReference>
<keyword evidence="12" id="KW-1185">Reference proteome</keyword>
<dbReference type="GO" id="GO:0009089">
    <property type="term" value="P:lysine biosynthetic process via diaminopimelate"/>
    <property type="evidence" value="ECO:0007669"/>
    <property type="project" value="UniProtKB-UniRule"/>
</dbReference>
<dbReference type="Proteomes" id="UP000033731">
    <property type="component" value="Unassembled WGS sequence"/>
</dbReference>
<comment type="cofactor">
    <cofactor evidence="1 5 7 8">
        <name>pyridoxal 5'-phosphate</name>
        <dbReference type="ChEBI" id="CHEBI:597326"/>
    </cofactor>
</comment>
<evidence type="ECO:0000256" key="6">
    <source>
        <dbReference type="NCBIfam" id="TIGR01048"/>
    </source>
</evidence>
<reference evidence="11 12" key="1">
    <citation type="journal article" date="2015" name="Phytopathology">
        <title>Genomes of Candidatus Liberibacter solanacearum haplotype A from New Zealand and the USA suggest significant genome plasticity in the species.</title>
        <authorList>
            <person name="Thompson S.M."/>
            <person name="Johnson C.P."/>
            <person name="Lu A.Y."/>
            <person name="Frampton R.A."/>
            <person name="Sullivan K.L."/>
            <person name="Fiers M.W."/>
            <person name="Crowhurst R.N."/>
            <person name="Pitman A.R."/>
            <person name="Scott I."/>
            <person name="Gudmestad N.C."/>
            <person name="Smith G.R."/>
        </authorList>
    </citation>
    <scope>NUCLEOTIDE SEQUENCE [LARGE SCALE GENOMIC DNA]</scope>
    <source>
        <strain evidence="11 12">LsoNZ1</strain>
    </source>
</reference>
<feature type="binding site" evidence="5">
    <location>
        <position position="347"/>
    </location>
    <ligand>
        <name>substrate</name>
    </ligand>
</feature>
<dbReference type="RefSeq" id="WP_034442769.1">
    <property type="nucleotide sequence ID" value="NZ_JMTK01000002.1"/>
</dbReference>
<proteinExistence type="inferred from homology"/>
<dbReference type="SUPFAM" id="SSF50621">
    <property type="entry name" value="Alanine racemase C-terminal domain-like"/>
    <property type="match status" value="1"/>
</dbReference>
<evidence type="ECO:0000259" key="9">
    <source>
        <dbReference type="Pfam" id="PF00278"/>
    </source>
</evidence>
<dbReference type="SUPFAM" id="SSF51419">
    <property type="entry name" value="PLP-binding barrel"/>
    <property type="match status" value="1"/>
</dbReference>
<feature type="binding site" evidence="5">
    <location>
        <position position="318"/>
    </location>
    <ligand>
        <name>substrate</name>
    </ligand>
</feature>
<feature type="binding site" evidence="5">
    <location>
        <position position="375"/>
    </location>
    <ligand>
        <name>pyridoxal 5'-phosphate</name>
        <dbReference type="ChEBI" id="CHEBI:597326"/>
    </ligand>
</feature>